<protein>
    <recommendedName>
        <fullName evidence="2">N-acetylmuramoyl-L-alanine amidase</fullName>
        <ecNumber evidence="2">3.5.1.28</ecNumber>
    </recommendedName>
</protein>
<reference evidence="6 7" key="1">
    <citation type="submission" date="2016-10" db="EMBL/GenBank/DDBJ databases">
        <authorList>
            <person name="de Groot N.N."/>
        </authorList>
    </citation>
    <scope>NUCLEOTIDE SEQUENCE [LARGE SCALE GENOMIC DNA]</scope>
    <source>
        <strain evidence="6 7">DSM 8512</strain>
    </source>
</reference>
<dbReference type="PANTHER" id="PTHR30404:SF0">
    <property type="entry name" value="N-ACETYLMURAMOYL-L-ALANINE AMIDASE AMIC"/>
    <property type="match status" value="1"/>
</dbReference>
<dbReference type="RefSeq" id="WP_090611024.1">
    <property type="nucleotide sequence ID" value="NZ_CP067124.1"/>
</dbReference>
<evidence type="ECO:0000256" key="1">
    <source>
        <dbReference type="ARBA" id="ARBA00001561"/>
    </source>
</evidence>
<dbReference type="OrthoDB" id="9806267at2"/>
<dbReference type="EMBL" id="FODE01000006">
    <property type="protein sequence ID" value="SEN41777.1"/>
    <property type="molecule type" value="Genomic_DNA"/>
</dbReference>
<sequence>MRWLAAFAMLLVLLTAVPQRGMAQMGTAAGPELVIGASTLTAEGRDRGRPRPMDLRLTLSKAAAWRAFLVADPIRLIVDVKGLDFGDYSPDQMFGADLVPAMRWGRFGKDWSRIVLELPGPYRIEQAYLRSRAPEPQIHVSISPVSDEEFAPRPSATAALRNLPDPVAPAPQSESEALTVVLDPGHGGFDPGAQAEGHREADLVLAYALDLRGALQARGIEVHLTRSDDRFVSLESRMTIARDAGADLLLSLHADALPQGQAAGATVYVWNPASNDLAARLLAERHDRDDLLAGVDLTGHDDALATVLMDFARTDTHPRSENMAGFLTSHLARAGIGLHGRPVQGAAFSVLKSPDIPSVLLELGFISDPVDRANILNPEWQGRMVGALADAIAAWGQDETQRRGLLRR</sequence>
<evidence type="ECO:0000256" key="2">
    <source>
        <dbReference type="ARBA" id="ARBA00011901"/>
    </source>
</evidence>
<proteinExistence type="predicted"/>
<dbReference type="Proteomes" id="UP000199054">
    <property type="component" value="Unassembled WGS sequence"/>
</dbReference>
<dbReference type="GO" id="GO:0030288">
    <property type="term" value="C:outer membrane-bounded periplasmic space"/>
    <property type="evidence" value="ECO:0007669"/>
    <property type="project" value="TreeGrafter"/>
</dbReference>
<keyword evidence="3" id="KW-0378">Hydrolase</keyword>
<dbReference type="Gene3D" id="3.40.630.40">
    <property type="entry name" value="Zn-dependent exopeptidases"/>
    <property type="match status" value="1"/>
</dbReference>
<feature type="signal peptide" evidence="4">
    <location>
        <begin position="1"/>
        <end position="23"/>
    </location>
</feature>
<dbReference type="CDD" id="cd02696">
    <property type="entry name" value="MurNAc-LAA"/>
    <property type="match status" value="1"/>
</dbReference>
<evidence type="ECO:0000259" key="5">
    <source>
        <dbReference type="SMART" id="SM00646"/>
    </source>
</evidence>
<dbReference type="GO" id="GO:0008745">
    <property type="term" value="F:N-acetylmuramoyl-L-alanine amidase activity"/>
    <property type="evidence" value="ECO:0007669"/>
    <property type="project" value="UniProtKB-EC"/>
</dbReference>
<feature type="chain" id="PRO_5011663091" description="N-acetylmuramoyl-L-alanine amidase" evidence="4">
    <location>
        <begin position="24"/>
        <end position="408"/>
    </location>
</feature>
<comment type="catalytic activity">
    <reaction evidence="1">
        <text>Hydrolyzes the link between N-acetylmuramoyl residues and L-amino acid residues in certain cell-wall glycopeptides.</text>
        <dbReference type="EC" id="3.5.1.28"/>
    </reaction>
</comment>
<dbReference type="Gene3D" id="2.60.40.3500">
    <property type="match status" value="1"/>
</dbReference>
<dbReference type="AlphaFoldDB" id="A0A1H8GE70"/>
<evidence type="ECO:0000313" key="7">
    <source>
        <dbReference type="Proteomes" id="UP000199054"/>
    </source>
</evidence>
<name>A0A1H8GE70_9RHOB</name>
<dbReference type="PANTHER" id="PTHR30404">
    <property type="entry name" value="N-ACETYLMURAMOYL-L-ALANINE AMIDASE"/>
    <property type="match status" value="1"/>
</dbReference>
<gene>
    <name evidence="6" type="ORF">SAMN04489859_1006122</name>
</gene>
<dbReference type="EC" id="3.5.1.28" evidence="2"/>
<evidence type="ECO:0000256" key="4">
    <source>
        <dbReference type="SAM" id="SignalP"/>
    </source>
</evidence>
<keyword evidence="7" id="KW-1185">Reference proteome</keyword>
<keyword evidence="4" id="KW-0732">Signal</keyword>
<accession>A0A1H8GE70</accession>
<dbReference type="InterPro" id="IPR050695">
    <property type="entry name" value="N-acetylmuramoyl_amidase_3"/>
</dbReference>
<dbReference type="GO" id="GO:0009253">
    <property type="term" value="P:peptidoglycan catabolic process"/>
    <property type="evidence" value="ECO:0007669"/>
    <property type="project" value="InterPro"/>
</dbReference>
<evidence type="ECO:0000313" key="6">
    <source>
        <dbReference type="EMBL" id="SEN41777.1"/>
    </source>
</evidence>
<feature type="domain" description="MurNAc-LAA" evidence="5">
    <location>
        <begin position="238"/>
        <end position="393"/>
    </location>
</feature>
<evidence type="ECO:0000256" key="3">
    <source>
        <dbReference type="ARBA" id="ARBA00022801"/>
    </source>
</evidence>
<dbReference type="STRING" id="34002.SAMN04489859_1006122"/>
<dbReference type="SMART" id="SM00646">
    <property type="entry name" value="Ami_3"/>
    <property type="match status" value="1"/>
</dbReference>
<organism evidence="6 7">
    <name type="scientific">Paracoccus alcaliphilus</name>
    <dbReference type="NCBI Taxonomy" id="34002"/>
    <lineage>
        <taxon>Bacteria</taxon>
        <taxon>Pseudomonadati</taxon>
        <taxon>Pseudomonadota</taxon>
        <taxon>Alphaproteobacteria</taxon>
        <taxon>Rhodobacterales</taxon>
        <taxon>Paracoccaceae</taxon>
        <taxon>Paracoccus</taxon>
    </lineage>
</organism>
<dbReference type="SUPFAM" id="SSF53187">
    <property type="entry name" value="Zn-dependent exopeptidases"/>
    <property type="match status" value="1"/>
</dbReference>
<dbReference type="InterPro" id="IPR002508">
    <property type="entry name" value="MurNAc-LAA_cat"/>
</dbReference>
<dbReference type="Pfam" id="PF01520">
    <property type="entry name" value="Amidase_3"/>
    <property type="match status" value="1"/>
</dbReference>